<evidence type="ECO:0008006" key="3">
    <source>
        <dbReference type="Google" id="ProtNLM"/>
    </source>
</evidence>
<dbReference type="RefSeq" id="WP_261954656.1">
    <property type="nucleotide sequence ID" value="NZ_AP026073.1"/>
</dbReference>
<proteinExistence type="predicted"/>
<protein>
    <recommendedName>
        <fullName evidence="3">HEAT repeat domain-containing protein</fullName>
    </recommendedName>
</protein>
<reference evidence="1" key="1">
    <citation type="submission" date="2022-06" db="EMBL/GenBank/DDBJ databases">
        <title>Complete genome sequence of Streptomyces nigrescens HEK616.</title>
        <authorList>
            <person name="Asamizu S."/>
            <person name="Onaka H."/>
        </authorList>
    </citation>
    <scope>NUCLEOTIDE SEQUENCE</scope>
    <source>
        <strain evidence="1">HEK616</strain>
    </source>
</reference>
<dbReference type="EMBL" id="AP026073">
    <property type="protein sequence ID" value="BDM70990.1"/>
    <property type="molecule type" value="Genomic_DNA"/>
</dbReference>
<evidence type="ECO:0000313" key="1">
    <source>
        <dbReference type="EMBL" id="BDM70990.1"/>
    </source>
</evidence>
<name>A0ABM7ZX86_STRNI</name>
<organism evidence="1 2">
    <name type="scientific">Streptomyces nigrescens</name>
    <dbReference type="NCBI Taxonomy" id="1920"/>
    <lineage>
        <taxon>Bacteria</taxon>
        <taxon>Bacillati</taxon>
        <taxon>Actinomycetota</taxon>
        <taxon>Actinomycetes</taxon>
        <taxon>Kitasatosporales</taxon>
        <taxon>Streptomycetaceae</taxon>
        <taxon>Streptomyces</taxon>
    </lineage>
</organism>
<accession>A0ABM7ZX86</accession>
<evidence type="ECO:0000313" key="2">
    <source>
        <dbReference type="Proteomes" id="UP001059597"/>
    </source>
</evidence>
<keyword evidence="2" id="KW-1185">Reference proteome</keyword>
<gene>
    <name evidence="1" type="ORF">HEK616_44770</name>
</gene>
<dbReference type="Proteomes" id="UP001059597">
    <property type="component" value="Chromosome"/>
</dbReference>
<sequence length="258" mass="28095">MHAIPAEVVRYAAAIEPSELAWGRLNGRLTAADTVRLAFLRRCDLGAPGEAFARIHAQGPSEPQLDAVCREIPGAGTDAAGRIWDYLALVARSASEGAGDAEPAARQLAAGRAEFLLDRAASGRGMNWRESGALLGTDRPEEVDAAFERGEELRGVAVIGLALTHPDPAAILPRVARTLECALESSDHGLRHQGLVALAHTARLHGTVDRRCLDLLRRCPRDSEADDDLWGYVPRHRLPWWLWRHRLGGWLRRSLPGG</sequence>